<proteinExistence type="predicted"/>
<accession>A0A8J4V3W6</accession>
<dbReference type="AlphaFoldDB" id="A0A8J4V3W6"/>
<evidence type="ECO:0000256" key="1">
    <source>
        <dbReference type="SAM" id="SignalP"/>
    </source>
</evidence>
<sequence>MKYIFIFIFLILLLCHSQFAAGNGCDFIRCESANKCINFFCNRAIENCDTSPRVICPQPDDKCTFSECDTTTGKCFIRNKTCSDSSICTENLCDPSIGCYFPANNTKCATDKCSTGVCTSTGCEPKACPSTKCKVSQG</sequence>
<keyword evidence="1" id="KW-0732">Signal</keyword>
<comment type="caution">
    <text evidence="2">The sequence shown here is derived from an EMBL/GenBank/DDBJ whole genome shotgun (WGS) entry which is preliminary data.</text>
</comment>
<name>A0A8J4V3W6_9MYCE</name>
<dbReference type="EMBL" id="AJWJ01000041">
    <property type="protein sequence ID" value="KAF2077023.1"/>
    <property type="molecule type" value="Genomic_DNA"/>
</dbReference>
<evidence type="ECO:0000313" key="3">
    <source>
        <dbReference type="Proteomes" id="UP000695562"/>
    </source>
</evidence>
<reference evidence="2" key="1">
    <citation type="submission" date="2020-01" db="EMBL/GenBank/DDBJ databases">
        <title>Development of genomics and gene disruption for Polysphondylium violaceum indicates a role for the polyketide synthase stlB in stalk morphogenesis.</title>
        <authorList>
            <person name="Narita B."/>
            <person name="Kawabe Y."/>
            <person name="Kin K."/>
            <person name="Saito T."/>
            <person name="Gibbs R."/>
            <person name="Kuspa A."/>
            <person name="Muzny D."/>
            <person name="Queller D."/>
            <person name="Richards S."/>
            <person name="Strassman J."/>
            <person name="Sucgang R."/>
            <person name="Worley K."/>
            <person name="Schaap P."/>
        </authorList>
    </citation>
    <scope>NUCLEOTIDE SEQUENCE</scope>
    <source>
        <strain evidence="2">QSvi11</strain>
    </source>
</reference>
<gene>
    <name evidence="2" type="ORF">CYY_001655</name>
</gene>
<dbReference type="Proteomes" id="UP000695562">
    <property type="component" value="Unassembled WGS sequence"/>
</dbReference>
<feature type="chain" id="PRO_5035191764" evidence="1">
    <location>
        <begin position="23"/>
        <end position="138"/>
    </location>
</feature>
<organism evidence="2 3">
    <name type="scientific">Polysphondylium violaceum</name>
    <dbReference type="NCBI Taxonomy" id="133409"/>
    <lineage>
        <taxon>Eukaryota</taxon>
        <taxon>Amoebozoa</taxon>
        <taxon>Evosea</taxon>
        <taxon>Eumycetozoa</taxon>
        <taxon>Dictyostelia</taxon>
        <taxon>Dictyosteliales</taxon>
        <taxon>Dictyosteliaceae</taxon>
        <taxon>Polysphondylium</taxon>
    </lineage>
</organism>
<feature type="signal peptide" evidence="1">
    <location>
        <begin position="1"/>
        <end position="22"/>
    </location>
</feature>
<protein>
    <submittedName>
        <fullName evidence="2">Uncharacterized protein</fullName>
    </submittedName>
</protein>
<evidence type="ECO:0000313" key="2">
    <source>
        <dbReference type="EMBL" id="KAF2077023.1"/>
    </source>
</evidence>
<keyword evidence="3" id="KW-1185">Reference proteome</keyword>